<dbReference type="EMBL" id="KD017074">
    <property type="protein sequence ID" value="EMS67624.1"/>
    <property type="molecule type" value="Genomic_DNA"/>
</dbReference>
<gene>
    <name evidence="1" type="ORF">TRIUR3_18551</name>
</gene>
<proteinExistence type="predicted"/>
<dbReference type="AlphaFoldDB" id="M8B257"/>
<organism evidence="1">
    <name type="scientific">Triticum urartu</name>
    <name type="common">Red wild einkorn</name>
    <name type="synonym">Crithodium urartu</name>
    <dbReference type="NCBI Taxonomy" id="4572"/>
    <lineage>
        <taxon>Eukaryota</taxon>
        <taxon>Viridiplantae</taxon>
        <taxon>Streptophyta</taxon>
        <taxon>Embryophyta</taxon>
        <taxon>Tracheophyta</taxon>
        <taxon>Spermatophyta</taxon>
        <taxon>Magnoliopsida</taxon>
        <taxon>Liliopsida</taxon>
        <taxon>Poales</taxon>
        <taxon>Poaceae</taxon>
        <taxon>BOP clade</taxon>
        <taxon>Pooideae</taxon>
        <taxon>Triticodae</taxon>
        <taxon>Triticeae</taxon>
        <taxon>Triticinae</taxon>
        <taxon>Triticum</taxon>
    </lineage>
</organism>
<name>M8B257_TRIUA</name>
<reference evidence="1" key="1">
    <citation type="journal article" date="2013" name="Nature">
        <title>Draft genome of the wheat A-genome progenitor Triticum urartu.</title>
        <authorList>
            <person name="Ling H.Q."/>
            <person name="Zhao S."/>
            <person name="Liu D."/>
            <person name="Wang J."/>
            <person name="Sun H."/>
            <person name="Zhang C."/>
            <person name="Fan H."/>
            <person name="Li D."/>
            <person name="Dong L."/>
            <person name="Tao Y."/>
            <person name="Gao C."/>
            <person name="Wu H."/>
            <person name="Li Y."/>
            <person name="Cui Y."/>
            <person name="Guo X."/>
            <person name="Zheng S."/>
            <person name="Wang B."/>
            <person name="Yu K."/>
            <person name="Liang Q."/>
            <person name="Yang W."/>
            <person name="Lou X."/>
            <person name="Chen J."/>
            <person name="Feng M."/>
            <person name="Jian J."/>
            <person name="Zhang X."/>
            <person name="Luo G."/>
            <person name="Jiang Y."/>
            <person name="Liu J."/>
            <person name="Wang Z."/>
            <person name="Sha Y."/>
            <person name="Zhang B."/>
            <person name="Wu H."/>
            <person name="Tang D."/>
            <person name="Shen Q."/>
            <person name="Xue P."/>
            <person name="Zou S."/>
            <person name="Wang X."/>
            <person name="Liu X."/>
            <person name="Wang F."/>
            <person name="Yang Y."/>
            <person name="An X."/>
            <person name="Dong Z."/>
            <person name="Zhang K."/>
            <person name="Zhang X."/>
            <person name="Luo M.C."/>
            <person name="Dvorak J."/>
            <person name="Tong Y."/>
            <person name="Wang J."/>
            <person name="Yang H."/>
            <person name="Li Z."/>
            <person name="Wang D."/>
            <person name="Zhang A."/>
            <person name="Wang J."/>
        </authorList>
    </citation>
    <scope>NUCLEOTIDE SEQUENCE</scope>
</reference>
<accession>M8B257</accession>
<protein>
    <submittedName>
        <fullName evidence="1">Uncharacterized protein</fullName>
    </submittedName>
</protein>
<sequence>MTETTLRSITNSGIWIPMLAPTCSSMISSDEPRCRGFNQPRVQNSRRKVWGEVLGGRDLDEDLEASESPSEQDAHGSSALMGKAAELVQWRMWAGSAVEGDLLVGAVGARRLRRFRSLDMGLFVHIMSHEVGKTRTFSWIQSIEIAEDSTKGLHLFYKFSITLVPLFSDYIELPFELAEIECI</sequence>
<evidence type="ECO:0000313" key="1">
    <source>
        <dbReference type="EMBL" id="EMS67624.1"/>
    </source>
</evidence>
<dbReference type="OMA" id="HIMSHEV"/>